<dbReference type="OrthoDB" id="1564273at2759"/>
<gene>
    <name evidence="2" type="ORF">FH972_016864</name>
</gene>
<dbReference type="Proteomes" id="UP000327013">
    <property type="component" value="Chromosome 7"/>
</dbReference>
<protein>
    <submittedName>
        <fullName evidence="2">Uncharacterized protein</fullName>
    </submittedName>
</protein>
<dbReference type="InterPro" id="IPR015915">
    <property type="entry name" value="Kelch-typ_b-propeller"/>
</dbReference>
<reference evidence="2 3" key="1">
    <citation type="submission" date="2019-06" db="EMBL/GenBank/DDBJ databases">
        <title>A chromosomal-level reference genome of Carpinus fangiana (Coryloideae, Betulaceae).</title>
        <authorList>
            <person name="Yang X."/>
            <person name="Wang Z."/>
            <person name="Zhang L."/>
            <person name="Hao G."/>
            <person name="Liu J."/>
            <person name="Yang Y."/>
        </authorList>
    </citation>
    <scope>NUCLEOTIDE SEQUENCE [LARGE SCALE GENOMIC DNA]</scope>
    <source>
        <strain evidence="2">Cfa_2016G</strain>
        <tissue evidence="2">Leaf</tissue>
    </source>
</reference>
<feature type="compositionally biased region" description="Acidic residues" evidence="1">
    <location>
        <begin position="36"/>
        <end position="58"/>
    </location>
</feature>
<dbReference type="SUPFAM" id="SSF117281">
    <property type="entry name" value="Kelch motif"/>
    <property type="match status" value="1"/>
</dbReference>
<proteinExistence type="predicted"/>
<name>A0A5N6RKN2_9ROSI</name>
<evidence type="ECO:0000256" key="1">
    <source>
        <dbReference type="SAM" id="MobiDB-lite"/>
    </source>
</evidence>
<keyword evidence="3" id="KW-1185">Reference proteome</keyword>
<dbReference type="EMBL" id="CM017327">
    <property type="protein sequence ID" value="KAE8098829.1"/>
    <property type="molecule type" value="Genomic_DNA"/>
</dbReference>
<dbReference type="AlphaFoldDB" id="A0A5N6RKN2"/>
<evidence type="ECO:0000313" key="2">
    <source>
        <dbReference type="EMBL" id="KAE8098829.1"/>
    </source>
</evidence>
<sequence length="280" mass="32946">MLDVYRWPIVNVLPAAPMIFPRLDPQSLVLDGKGIEEEESEEGESEEGEFEEEEYEKDEYEKYHYEEYEEEEEEYSFVQLYHSRRHPPIEVYDPITRRWDTLARAPFLIESHYICAALENPNRILIASLTERGEPFIDGKARFFQYDLSHRYWKILFERYIHPKCPLGYDGGKALAVGNKLYWITDNAMLLAYCLDDDKWLLGNLKGRGISFLDKCKEPSPPVLLHLENKRFNMTQFAFGYVHCVIIDVVHLDDSWAIFVVCTHKYKVESPSVIQNSFLL</sequence>
<feature type="region of interest" description="Disordered" evidence="1">
    <location>
        <begin position="35"/>
        <end position="58"/>
    </location>
</feature>
<accession>A0A5N6RKN2</accession>
<organism evidence="2 3">
    <name type="scientific">Carpinus fangiana</name>
    <dbReference type="NCBI Taxonomy" id="176857"/>
    <lineage>
        <taxon>Eukaryota</taxon>
        <taxon>Viridiplantae</taxon>
        <taxon>Streptophyta</taxon>
        <taxon>Embryophyta</taxon>
        <taxon>Tracheophyta</taxon>
        <taxon>Spermatophyta</taxon>
        <taxon>Magnoliopsida</taxon>
        <taxon>eudicotyledons</taxon>
        <taxon>Gunneridae</taxon>
        <taxon>Pentapetalae</taxon>
        <taxon>rosids</taxon>
        <taxon>fabids</taxon>
        <taxon>Fagales</taxon>
        <taxon>Betulaceae</taxon>
        <taxon>Carpinus</taxon>
    </lineage>
</organism>
<dbReference type="Gene3D" id="2.120.10.80">
    <property type="entry name" value="Kelch-type beta propeller"/>
    <property type="match status" value="1"/>
</dbReference>
<evidence type="ECO:0000313" key="3">
    <source>
        <dbReference type="Proteomes" id="UP000327013"/>
    </source>
</evidence>